<keyword evidence="9 12" id="KW-0012">Acyltransferase</keyword>
<dbReference type="GO" id="GO:0006631">
    <property type="term" value="P:fatty acid metabolic process"/>
    <property type="evidence" value="ECO:0000318"/>
    <property type="project" value="GO_Central"/>
</dbReference>
<protein>
    <submittedName>
        <fullName evidence="12">Choline/carnitine acyltransferase domain-containing protein</fullName>
    </submittedName>
</protein>
<dbReference type="eggNOG" id="KOG3716">
    <property type="taxonomic scope" value="Eukaryota"/>
</dbReference>
<dbReference type="KEGG" id="cel:CELE_F09F3.9"/>
<dbReference type="GeneID" id="179881"/>
<keyword evidence="13" id="KW-1185">Reference proteome</keyword>
<evidence type="ECO:0000256" key="6">
    <source>
        <dbReference type="ARBA" id="ARBA00022989"/>
    </source>
</evidence>
<dbReference type="AlphaFoldDB" id="G5EG54"/>
<feature type="domain" description="Choline/carnitine acyltransferase" evidence="11">
    <location>
        <begin position="145"/>
        <end position="726"/>
    </location>
</feature>
<dbReference type="PANTHER" id="PTHR22589:SF110">
    <property type="entry name" value="CHOLINE_CARNITINE ACYLTRANSFERASE DOMAIN-CONTAINING PROTEIN"/>
    <property type="match status" value="1"/>
</dbReference>
<accession>G5EG54</accession>
<dbReference type="STRING" id="6239.F09F3.9.2"/>
<proteinExistence type="evidence at protein level"/>
<dbReference type="AGR" id="WB:WBGene00008629"/>
<dbReference type="GO" id="GO:0004095">
    <property type="term" value="F:carnitine O-palmitoyltransferase activity"/>
    <property type="evidence" value="ECO:0000318"/>
    <property type="project" value="GO_Central"/>
</dbReference>
<dbReference type="GO" id="GO:0005739">
    <property type="term" value="C:mitochondrion"/>
    <property type="evidence" value="ECO:0000318"/>
    <property type="project" value="GO_Central"/>
</dbReference>
<dbReference type="PIR" id="T20674">
    <property type="entry name" value="T20674"/>
</dbReference>
<evidence type="ECO:0000256" key="10">
    <source>
        <dbReference type="PIRSR" id="PIRSR600542-1"/>
    </source>
</evidence>
<name>G5EG54_CAEEL</name>
<evidence type="ECO:0007829" key="15">
    <source>
        <dbReference type="PeptideAtlas" id="G5EG54"/>
    </source>
</evidence>
<dbReference type="Gene3D" id="3.30.559.10">
    <property type="entry name" value="Chloramphenicol acetyltransferase-like domain"/>
    <property type="match status" value="1"/>
</dbReference>
<reference evidence="12 13" key="1">
    <citation type="journal article" date="1998" name="Science">
        <title>Genome sequence of the nematode C. elegans: a platform for investigating biology.</title>
        <authorList>
            <consortium name="The C. elegans sequencing consortium"/>
            <person name="Sulson J.E."/>
            <person name="Waterston R."/>
        </authorList>
    </citation>
    <scope>NUCLEOTIDE SEQUENCE [LARGE SCALE GENOMIC DNA]</scope>
    <source>
        <strain evidence="12 13">Bristol N2</strain>
    </source>
</reference>
<feature type="active site" description="Proton acceptor" evidence="10">
    <location>
        <position position="438"/>
    </location>
</feature>
<dbReference type="OrthoDB" id="240216at2759"/>
<keyword evidence="6" id="KW-1133">Transmembrane helix</keyword>
<dbReference type="Bgee" id="WBGene00008629">
    <property type="expression patterns" value="Expressed in adult organism and 2 other cell types or tissues"/>
</dbReference>
<evidence type="ECO:0000256" key="3">
    <source>
        <dbReference type="ARBA" id="ARBA00022679"/>
    </source>
</evidence>
<keyword evidence="15" id="KW-1267">Proteomics identification</keyword>
<dbReference type="Proteomes" id="UP000001940">
    <property type="component" value="Chromosome V"/>
</dbReference>
<dbReference type="SMR" id="G5EG54"/>
<dbReference type="PhylomeDB" id="G5EG54"/>
<keyword evidence="7" id="KW-0443">Lipid metabolism</keyword>
<dbReference type="InterPro" id="IPR042231">
    <property type="entry name" value="Cho/carn_acyl_trans_2"/>
</dbReference>
<evidence type="ECO:0000256" key="1">
    <source>
        <dbReference type="ARBA" id="ARBA00004141"/>
    </source>
</evidence>
<sequence>MSSNKKKFEWPYPKINHFPGRIERFSYRTYNWFENRLWPIRPIPFLALVTTATGYQLRNFSLPDIQQNIQTIVRPLAISIGSVYTSVFLLRHFLKYFYFSYKGYLKENPKKPSFFTILWGILRKAVLTIAPPQLSSCDRLLPNIPLPALKNTVKQYVDSMQLVLSEEDHTELIKTSNQFLKEEGRKLQRCAWLWHKLNENYITYFWEKYIYNAGRYALPINSSIGQCVMYGEDDLTQVYQVARLLRYESLANLSLDRQKYMAVGEGLLSTRHYKNIYNGCRVPGKEIDHFQWNPPSKHVLLVHKGTWYKVDTFDRNGKLYSVDNLAKIVSEIMHRQDKADGFLSKIGSLTTDRRTEWSINREKFFLNNKNNKKLLEIIETAQFVVAIDGTNHWGVESTKQVSRYMKDMLAGDGTNRWFDKTMNYAVDETGRGGATGEHSPCDGAELDHLCENFLNIDKQILKSPSKEEQLEIATVTEQDLKSLKLAEKLDFEIVDGMESEIERCYEAHTKSFNDLHMHSMVFLDFGKGKLKECGISPDGFVQMAIQLAYYKDQGKFTQTYEPGSIRFYANSRTETLRPVTKASCEFVEAMLSDKSDIASRRKLLKEACEVHVNNCKEIMLGNGFDRHLFVLCVLAKGLGYESPFLNFFQSQKWLLSTSNIPNMTNSIDEDSSIDKIMLGGSFGAVAQDGYGICYRFGGNQAILVHITSYHSSEVTDSDRMGNRLREAFHSLVDLF</sequence>
<dbReference type="FunCoup" id="G5EG54">
    <property type="interactions" value="37"/>
</dbReference>
<organism evidence="12 13">
    <name type="scientific">Caenorhabditis elegans</name>
    <dbReference type="NCBI Taxonomy" id="6239"/>
    <lineage>
        <taxon>Eukaryota</taxon>
        <taxon>Metazoa</taxon>
        <taxon>Ecdysozoa</taxon>
        <taxon>Nematoda</taxon>
        <taxon>Chromadorea</taxon>
        <taxon>Rhabditida</taxon>
        <taxon>Rhabditina</taxon>
        <taxon>Rhabditomorpha</taxon>
        <taxon>Rhabditoidea</taxon>
        <taxon>Rhabditidae</taxon>
        <taxon>Peloderinae</taxon>
        <taxon>Caenorhabditis</taxon>
    </lineage>
</organism>
<dbReference type="Gene3D" id="3.30.559.70">
    <property type="entry name" value="Choline/Carnitine o-acyltransferase, domain 2"/>
    <property type="match status" value="1"/>
</dbReference>
<dbReference type="Reactome" id="R-CEL-200425">
    <property type="pathway name" value="Carnitine shuttle"/>
</dbReference>
<dbReference type="GO" id="GO:0009437">
    <property type="term" value="P:carnitine metabolic process"/>
    <property type="evidence" value="ECO:0000318"/>
    <property type="project" value="GO_Central"/>
</dbReference>
<gene>
    <name evidence="12 14" type="primary">cpt-5</name>
    <name evidence="12" type="ORF">CELE_F09F3.9</name>
    <name evidence="14" type="ORF">F09F3.9</name>
</gene>
<keyword evidence="4" id="KW-0812">Transmembrane</keyword>
<evidence type="ECO:0000313" key="13">
    <source>
        <dbReference type="Proteomes" id="UP000001940"/>
    </source>
</evidence>
<dbReference type="OMA" id="NDLHMHS"/>
<dbReference type="FunFam" id="3.30.559.70:FF:000013">
    <property type="entry name" value="Carnitine Palmitoyl Transferase"/>
    <property type="match status" value="1"/>
</dbReference>
<dbReference type="CTD" id="179881"/>
<keyword evidence="3" id="KW-0808">Transferase</keyword>
<evidence type="ECO:0000259" key="11">
    <source>
        <dbReference type="Pfam" id="PF00755"/>
    </source>
</evidence>
<dbReference type="EMBL" id="BX284605">
    <property type="protein sequence ID" value="CAB02911.3"/>
    <property type="molecule type" value="Genomic_DNA"/>
</dbReference>
<dbReference type="SUPFAM" id="SSF52777">
    <property type="entry name" value="CoA-dependent acyltransferases"/>
    <property type="match status" value="2"/>
</dbReference>
<evidence type="ECO:0000256" key="7">
    <source>
        <dbReference type="ARBA" id="ARBA00023098"/>
    </source>
</evidence>
<dbReference type="RefSeq" id="NP_741637.1">
    <property type="nucleotide sequence ID" value="NM_171549.6"/>
</dbReference>
<evidence type="ECO:0000256" key="5">
    <source>
        <dbReference type="ARBA" id="ARBA00022832"/>
    </source>
</evidence>
<evidence type="ECO:0000313" key="14">
    <source>
        <dbReference type="WormBase" id="F09F3.9"/>
    </source>
</evidence>
<evidence type="ECO:0000256" key="9">
    <source>
        <dbReference type="ARBA" id="ARBA00023315"/>
    </source>
</evidence>
<comment type="similarity">
    <text evidence="2">Belongs to the carnitine/choline acetyltransferase family.</text>
</comment>
<dbReference type="FunFam" id="3.30.559.10:FF:000002">
    <property type="entry name" value="carnitine O-palmitoyltransferase 1, liver isoform"/>
    <property type="match status" value="1"/>
</dbReference>
<dbReference type="GO" id="GO:0016020">
    <property type="term" value="C:membrane"/>
    <property type="evidence" value="ECO:0007669"/>
    <property type="project" value="UniProtKB-SubCell"/>
</dbReference>
<dbReference type="InterPro" id="IPR023213">
    <property type="entry name" value="CAT-like_dom_sf"/>
</dbReference>
<dbReference type="PeptideAtlas" id="G5EG54"/>
<evidence type="ECO:0000256" key="4">
    <source>
        <dbReference type="ARBA" id="ARBA00022692"/>
    </source>
</evidence>
<keyword evidence="8" id="KW-0472">Membrane</keyword>
<dbReference type="Pfam" id="PF00755">
    <property type="entry name" value="Carn_acyltransf"/>
    <property type="match status" value="1"/>
</dbReference>
<evidence type="ECO:0000313" key="12">
    <source>
        <dbReference type="EMBL" id="CAB02911.3"/>
    </source>
</evidence>
<dbReference type="InterPro" id="IPR039551">
    <property type="entry name" value="Cho/carn_acyl_trans"/>
</dbReference>
<dbReference type="HOGENOM" id="CLU_013513_2_0_1"/>
<dbReference type="PANTHER" id="PTHR22589">
    <property type="entry name" value="CARNITINE O-ACYLTRANSFERASE"/>
    <property type="match status" value="1"/>
</dbReference>
<dbReference type="WormBase" id="F09F3.9">
    <property type="protein sequence ID" value="CE30341"/>
    <property type="gene ID" value="WBGene00008629"/>
    <property type="gene designation" value="cpt-5"/>
</dbReference>
<dbReference type="IntAct" id="G5EG54">
    <property type="interactions" value="1"/>
</dbReference>
<comment type="subcellular location">
    <subcellularLocation>
        <location evidence="1">Membrane</location>
        <topology evidence="1">Multi-pass membrane protein</topology>
    </subcellularLocation>
</comment>
<dbReference type="InParanoid" id="G5EG54"/>
<dbReference type="PaxDb" id="6239-F09F3.9.2"/>
<evidence type="ECO:0000256" key="8">
    <source>
        <dbReference type="ARBA" id="ARBA00023136"/>
    </source>
</evidence>
<keyword evidence="5" id="KW-0276">Fatty acid metabolism</keyword>
<dbReference type="InterPro" id="IPR000542">
    <property type="entry name" value="Carn_acyl_trans"/>
</dbReference>
<evidence type="ECO:0000256" key="2">
    <source>
        <dbReference type="ARBA" id="ARBA00005232"/>
    </source>
</evidence>